<organism evidence="1 2">
    <name type="scientific">Hermanssonia centrifuga</name>
    <dbReference type="NCBI Taxonomy" id="98765"/>
    <lineage>
        <taxon>Eukaryota</taxon>
        <taxon>Fungi</taxon>
        <taxon>Dikarya</taxon>
        <taxon>Basidiomycota</taxon>
        <taxon>Agaricomycotina</taxon>
        <taxon>Agaricomycetes</taxon>
        <taxon>Polyporales</taxon>
        <taxon>Meruliaceae</taxon>
        <taxon>Hermanssonia</taxon>
    </lineage>
</organism>
<evidence type="ECO:0000313" key="2">
    <source>
        <dbReference type="Proteomes" id="UP000186601"/>
    </source>
</evidence>
<gene>
    <name evidence="1" type="ORF">PHLCEN_2v12403</name>
</gene>
<evidence type="ECO:0000313" key="1">
    <source>
        <dbReference type="EMBL" id="PSR71699.1"/>
    </source>
</evidence>
<name>A0A2R6NH72_9APHY</name>
<accession>A0A2R6NH72</accession>
<proteinExistence type="predicted"/>
<dbReference type="AlphaFoldDB" id="A0A2R6NH72"/>
<reference evidence="1 2" key="1">
    <citation type="submission" date="2018-02" db="EMBL/GenBank/DDBJ databases">
        <title>Genome sequence of the basidiomycete white-rot fungus Phlebia centrifuga.</title>
        <authorList>
            <person name="Granchi Z."/>
            <person name="Peng M."/>
            <person name="de Vries R.P."/>
            <person name="Hilden K."/>
            <person name="Makela M.R."/>
            <person name="Grigoriev I."/>
            <person name="Riley R."/>
        </authorList>
    </citation>
    <scope>NUCLEOTIDE SEQUENCE [LARGE SCALE GENOMIC DNA]</scope>
    <source>
        <strain evidence="1 2">FBCC195</strain>
    </source>
</reference>
<keyword evidence="2" id="KW-1185">Reference proteome</keyword>
<sequence>MQYIPPNGLEHSSASMPVSTELAGVVFAPEIRQAVNSAQRGQGPSVKIYSQNAHLTTV</sequence>
<dbReference type="EMBL" id="MLYV02001247">
    <property type="protein sequence ID" value="PSR71699.1"/>
    <property type="molecule type" value="Genomic_DNA"/>
</dbReference>
<comment type="caution">
    <text evidence="1">The sequence shown here is derived from an EMBL/GenBank/DDBJ whole genome shotgun (WGS) entry which is preliminary data.</text>
</comment>
<protein>
    <submittedName>
        <fullName evidence="1">Uncharacterized protein</fullName>
    </submittedName>
</protein>
<dbReference type="Proteomes" id="UP000186601">
    <property type="component" value="Unassembled WGS sequence"/>
</dbReference>